<comment type="caution">
    <text evidence="1">The sequence shown here is derived from an EMBL/GenBank/DDBJ whole genome shotgun (WGS) entry which is preliminary data.</text>
</comment>
<evidence type="ECO:0000313" key="1">
    <source>
        <dbReference type="EMBL" id="CAH3175507.1"/>
    </source>
</evidence>
<organism evidence="1 2">
    <name type="scientific">Porites evermanni</name>
    <dbReference type="NCBI Taxonomy" id="104178"/>
    <lineage>
        <taxon>Eukaryota</taxon>
        <taxon>Metazoa</taxon>
        <taxon>Cnidaria</taxon>
        <taxon>Anthozoa</taxon>
        <taxon>Hexacorallia</taxon>
        <taxon>Scleractinia</taxon>
        <taxon>Fungiina</taxon>
        <taxon>Poritidae</taxon>
        <taxon>Porites</taxon>
    </lineage>
</organism>
<dbReference type="Proteomes" id="UP001159427">
    <property type="component" value="Unassembled WGS sequence"/>
</dbReference>
<protein>
    <submittedName>
        <fullName evidence="1">Uncharacterized protein</fullName>
    </submittedName>
</protein>
<evidence type="ECO:0000313" key="2">
    <source>
        <dbReference type="Proteomes" id="UP001159427"/>
    </source>
</evidence>
<dbReference type="EMBL" id="CALNXI010001712">
    <property type="protein sequence ID" value="CAH3175507.1"/>
    <property type="molecule type" value="Genomic_DNA"/>
</dbReference>
<proteinExistence type="predicted"/>
<gene>
    <name evidence="1" type="ORF">PEVE_00010177</name>
</gene>
<name>A0ABN8RC80_9CNID</name>
<reference evidence="1 2" key="1">
    <citation type="submission" date="2022-05" db="EMBL/GenBank/DDBJ databases">
        <authorList>
            <consortium name="Genoscope - CEA"/>
            <person name="William W."/>
        </authorList>
    </citation>
    <scope>NUCLEOTIDE SEQUENCE [LARGE SCALE GENOMIC DNA]</scope>
</reference>
<sequence length="114" mass="12606">MKLPAEQAAHGVISNKSINMGGGTEWFYYRDSGDLESMRQRVRAAIDPWVEAAGSSSDLVESSINPCLAPTQAGAIMPTNYNYGNFNPRFAGVYNAKWRQTLQGNVLQIKYNCK</sequence>
<keyword evidence="2" id="KW-1185">Reference proteome</keyword>
<accession>A0ABN8RC80</accession>